<feature type="region of interest" description="Disordered" evidence="2">
    <location>
        <begin position="28"/>
        <end position="52"/>
    </location>
</feature>
<dbReference type="PANTHER" id="PTHR42928:SF5">
    <property type="entry name" value="BLR1237 PROTEIN"/>
    <property type="match status" value="1"/>
</dbReference>
<protein>
    <submittedName>
        <fullName evidence="4">Tripartite tricarboxylate transporter substrate binding protein</fullName>
    </submittedName>
</protein>
<proteinExistence type="inferred from homology"/>
<evidence type="ECO:0000256" key="3">
    <source>
        <dbReference type="SAM" id="SignalP"/>
    </source>
</evidence>
<dbReference type="PIRSF" id="PIRSF017082">
    <property type="entry name" value="YflP"/>
    <property type="match status" value="1"/>
</dbReference>
<evidence type="ECO:0000313" key="5">
    <source>
        <dbReference type="Proteomes" id="UP001164803"/>
    </source>
</evidence>
<dbReference type="SUPFAM" id="SSF53850">
    <property type="entry name" value="Periplasmic binding protein-like II"/>
    <property type="match status" value="1"/>
</dbReference>
<feature type="chain" id="PRO_5047430349" evidence="3">
    <location>
        <begin position="19"/>
        <end position="350"/>
    </location>
</feature>
<dbReference type="Proteomes" id="UP001164803">
    <property type="component" value="Chromosome"/>
</dbReference>
<dbReference type="Pfam" id="PF03401">
    <property type="entry name" value="TctC"/>
    <property type="match status" value="1"/>
</dbReference>
<keyword evidence="5" id="KW-1185">Reference proteome</keyword>
<dbReference type="InterPro" id="IPR005064">
    <property type="entry name" value="BUG"/>
</dbReference>
<dbReference type="InterPro" id="IPR042100">
    <property type="entry name" value="Bug_dom1"/>
</dbReference>
<dbReference type="Gene3D" id="3.40.190.150">
    <property type="entry name" value="Bordetella uptake gene, domain 1"/>
    <property type="match status" value="1"/>
</dbReference>
<gene>
    <name evidence="4" type="ORF">NZD86_05705</name>
</gene>
<evidence type="ECO:0000256" key="2">
    <source>
        <dbReference type="SAM" id="MobiDB-lite"/>
    </source>
</evidence>
<reference evidence="4" key="1">
    <citation type="submission" date="2022-08" db="EMBL/GenBank/DDBJ databases">
        <title>Alicyclobacillus dauci DSM2870, complete genome.</title>
        <authorList>
            <person name="Wang Q."/>
            <person name="Cai R."/>
            <person name="Wang Z."/>
        </authorList>
    </citation>
    <scope>NUCLEOTIDE SEQUENCE</scope>
    <source>
        <strain evidence="4">DSM 28700</strain>
    </source>
</reference>
<dbReference type="PROSITE" id="PS51257">
    <property type="entry name" value="PROKAR_LIPOPROTEIN"/>
    <property type="match status" value="1"/>
</dbReference>
<dbReference type="RefSeq" id="WP_268045526.1">
    <property type="nucleotide sequence ID" value="NZ_CP104064.1"/>
</dbReference>
<keyword evidence="3" id="KW-0732">Signal</keyword>
<feature type="signal peptide" evidence="3">
    <location>
        <begin position="1"/>
        <end position="18"/>
    </location>
</feature>
<dbReference type="Gene3D" id="3.40.190.10">
    <property type="entry name" value="Periplasmic binding protein-like II"/>
    <property type="match status" value="1"/>
</dbReference>
<evidence type="ECO:0000313" key="4">
    <source>
        <dbReference type="EMBL" id="WAH37986.1"/>
    </source>
</evidence>
<sequence>MKTSQKFGTVIASLSILAATGCGVHSTSGSANSTNSGASSGSKSTSTGALSSTQFPTRTITIVVPDKPGGSMDTSARILAEYLPQYLLNHPSVIVKNMPGGNDAIGISSVYSAKPDGYTLGNFPMPGVIVGPFIGEGTYDMTKFQWLGELFNQGYVMVVSKKSGINSFSDLLKKHELTITETGPTTSPGIAAIETTKSLHIKLNFVPSGGSSQCLLAVSQGSVDATIFPYAAEKQEIQSGMVKPLFAYSSKRLPELPNTPTISELGHPELTNVLSTRADIAAPPGTPQDITNILRQALQEASNDSNYRQKMSSANLDPAFMDGASLQTQVQKDKQSLQAAIPDIKEFMKK</sequence>
<name>A0ABY6Z6T1_9BACL</name>
<dbReference type="EMBL" id="CP104064">
    <property type="protein sequence ID" value="WAH37986.1"/>
    <property type="molecule type" value="Genomic_DNA"/>
</dbReference>
<comment type="similarity">
    <text evidence="1">Belongs to the UPF0065 (bug) family.</text>
</comment>
<evidence type="ECO:0000256" key="1">
    <source>
        <dbReference type="ARBA" id="ARBA00006987"/>
    </source>
</evidence>
<accession>A0ABY6Z6T1</accession>
<organism evidence="4 5">
    <name type="scientific">Alicyclobacillus dauci</name>
    <dbReference type="NCBI Taxonomy" id="1475485"/>
    <lineage>
        <taxon>Bacteria</taxon>
        <taxon>Bacillati</taxon>
        <taxon>Bacillota</taxon>
        <taxon>Bacilli</taxon>
        <taxon>Bacillales</taxon>
        <taxon>Alicyclobacillaceae</taxon>
        <taxon>Alicyclobacillus</taxon>
    </lineage>
</organism>
<dbReference type="PANTHER" id="PTHR42928">
    <property type="entry name" value="TRICARBOXYLATE-BINDING PROTEIN"/>
    <property type="match status" value="1"/>
</dbReference>
<dbReference type="CDD" id="cd07012">
    <property type="entry name" value="PBP2_Bug_TTT"/>
    <property type="match status" value="1"/>
</dbReference>